<comment type="caution">
    <text evidence="1">The sequence shown here is derived from an EMBL/GenBank/DDBJ whole genome shotgun (WGS) entry which is preliminary data.</text>
</comment>
<keyword evidence="2" id="KW-1185">Reference proteome</keyword>
<evidence type="ECO:0000313" key="1">
    <source>
        <dbReference type="EMBL" id="KAJ9081302.1"/>
    </source>
</evidence>
<reference evidence="1" key="1">
    <citation type="submission" date="2022-04" db="EMBL/GenBank/DDBJ databases">
        <title>Genome of the entomopathogenic fungus Entomophthora muscae.</title>
        <authorList>
            <person name="Elya C."/>
            <person name="Lovett B.R."/>
            <person name="Lee E."/>
            <person name="Macias A.M."/>
            <person name="Hajek A.E."/>
            <person name="De Bivort B.L."/>
            <person name="Kasson M.T."/>
            <person name="De Fine Licht H.H."/>
            <person name="Stajich J.E."/>
        </authorList>
    </citation>
    <scope>NUCLEOTIDE SEQUENCE</scope>
    <source>
        <strain evidence="1">Berkeley</strain>
    </source>
</reference>
<gene>
    <name evidence="1" type="ORF">DSO57_1015972</name>
</gene>
<accession>A0ACC2U4E1</accession>
<dbReference type="Proteomes" id="UP001165960">
    <property type="component" value="Unassembled WGS sequence"/>
</dbReference>
<proteinExistence type="predicted"/>
<name>A0ACC2U4E1_9FUNG</name>
<evidence type="ECO:0000313" key="2">
    <source>
        <dbReference type="Proteomes" id="UP001165960"/>
    </source>
</evidence>
<organism evidence="1 2">
    <name type="scientific">Entomophthora muscae</name>
    <dbReference type="NCBI Taxonomy" id="34485"/>
    <lineage>
        <taxon>Eukaryota</taxon>
        <taxon>Fungi</taxon>
        <taxon>Fungi incertae sedis</taxon>
        <taxon>Zoopagomycota</taxon>
        <taxon>Entomophthoromycotina</taxon>
        <taxon>Entomophthoromycetes</taxon>
        <taxon>Entomophthorales</taxon>
        <taxon>Entomophthoraceae</taxon>
        <taxon>Entomophthora</taxon>
    </lineage>
</organism>
<protein>
    <submittedName>
        <fullName evidence="1">Uncharacterized protein</fullName>
    </submittedName>
</protein>
<dbReference type="EMBL" id="QTSX02001484">
    <property type="protein sequence ID" value="KAJ9081302.1"/>
    <property type="molecule type" value="Genomic_DNA"/>
</dbReference>
<sequence length="163" mass="17638">MDKENTTRGLQQVQKAWQACVQSGGFDSALSSNLRIVSVSEEGEVICQFKVENDHLNVYNGLHGGYISTLIDIGGSLAITYKGGFASGVSTDLSVSFISTATAGDLITVRSRCDKLGKSMAYSTTEILKKNPKTQADELIACGRHTKFVLLSRQENDKLKSNL</sequence>